<dbReference type="PANTHER" id="PTHR44943:SF4">
    <property type="entry name" value="TPR REPEAT-CONTAINING PROTEIN MJ0798"/>
    <property type="match status" value="1"/>
</dbReference>
<dbReference type="EMBL" id="BMQX01000021">
    <property type="protein sequence ID" value="GGQ26616.1"/>
    <property type="molecule type" value="Genomic_DNA"/>
</dbReference>
<organism evidence="4 5">
    <name type="scientific">Shewanella litoralis</name>
    <dbReference type="NCBI Taxonomy" id="2282700"/>
    <lineage>
        <taxon>Bacteria</taxon>
        <taxon>Pseudomonadati</taxon>
        <taxon>Pseudomonadota</taxon>
        <taxon>Gammaproteobacteria</taxon>
        <taxon>Alteromonadales</taxon>
        <taxon>Shewanellaceae</taxon>
        <taxon>Shewanella</taxon>
    </lineage>
</organism>
<dbReference type="InterPro" id="IPR019734">
    <property type="entry name" value="TPR_rpt"/>
</dbReference>
<name>A0ABQ2RFN4_9GAMM</name>
<dbReference type="InterPro" id="IPR011990">
    <property type="entry name" value="TPR-like_helical_dom_sf"/>
</dbReference>
<dbReference type="SUPFAM" id="SSF48452">
    <property type="entry name" value="TPR-like"/>
    <property type="match status" value="1"/>
</dbReference>
<evidence type="ECO:0000256" key="1">
    <source>
        <dbReference type="ARBA" id="ARBA00022737"/>
    </source>
</evidence>
<sequence>MRFIKSISPSSLVQSALLALFCVVLLASCSTTPSSKNSSTQTRSEPSVNAADKGIVDLVNLNSKGVNNSLSDIAGSTDTRNAYLEQAQQRLAEVPAAVLAQYQQAINAMKNQQWQNANSLFDNVIASQPQLSGAYVNKALIAINLQAFDQADVLLEQAIKANSSNPYAHQIKANLARQQGQYAQAEQGYLTALALWPQYPQAQINLAILLELYRGKLLQAKQFYLAYLVNQPDDEQAKRWLAGVEIKIQRAGLTLPDNTNGAG</sequence>
<dbReference type="PANTHER" id="PTHR44943">
    <property type="entry name" value="CELLULOSE SYNTHASE OPERON PROTEIN C"/>
    <property type="match status" value="1"/>
</dbReference>
<dbReference type="SMART" id="SM00028">
    <property type="entry name" value="TPR"/>
    <property type="match status" value="3"/>
</dbReference>
<dbReference type="PROSITE" id="PS51257">
    <property type="entry name" value="PROKAR_LIPOPROTEIN"/>
    <property type="match status" value="1"/>
</dbReference>
<evidence type="ECO:0008006" key="6">
    <source>
        <dbReference type="Google" id="ProtNLM"/>
    </source>
</evidence>
<feature type="signal peptide" evidence="3">
    <location>
        <begin position="1"/>
        <end position="27"/>
    </location>
</feature>
<keyword evidence="3" id="KW-0732">Signal</keyword>
<protein>
    <recommendedName>
        <fullName evidence="6">Tetratricopeptide repeat protein</fullName>
    </recommendedName>
</protein>
<dbReference type="Pfam" id="PF14559">
    <property type="entry name" value="TPR_19"/>
    <property type="match status" value="1"/>
</dbReference>
<feature type="chain" id="PRO_5047242674" description="Tetratricopeptide repeat protein" evidence="3">
    <location>
        <begin position="28"/>
        <end position="263"/>
    </location>
</feature>
<keyword evidence="5" id="KW-1185">Reference proteome</keyword>
<proteinExistence type="predicted"/>
<evidence type="ECO:0000256" key="3">
    <source>
        <dbReference type="SAM" id="SignalP"/>
    </source>
</evidence>
<keyword evidence="1" id="KW-0677">Repeat</keyword>
<accession>A0ABQ2RFN4</accession>
<dbReference type="Gene3D" id="1.25.40.10">
    <property type="entry name" value="Tetratricopeptide repeat domain"/>
    <property type="match status" value="1"/>
</dbReference>
<evidence type="ECO:0000313" key="4">
    <source>
        <dbReference type="EMBL" id="GGQ26616.1"/>
    </source>
</evidence>
<gene>
    <name evidence="4" type="ORF">GCM10009411_28190</name>
</gene>
<dbReference type="RefSeq" id="WP_160054685.1">
    <property type="nucleotide sequence ID" value="NZ_BMQX01000021.1"/>
</dbReference>
<dbReference type="Proteomes" id="UP000619118">
    <property type="component" value="Unassembled WGS sequence"/>
</dbReference>
<evidence type="ECO:0000256" key="2">
    <source>
        <dbReference type="ARBA" id="ARBA00022803"/>
    </source>
</evidence>
<reference evidence="5" key="1">
    <citation type="journal article" date="2019" name="Int. J. Syst. Evol. Microbiol.">
        <title>The Global Catalogue of Microorganisms (GCM) 10K type strain sequencing project: providing services to taxonomists for standard genome sequencing and annotation.</title>
        <authorList>
            <consortium name="The Broad Institute Genomics Platform"/>
            <consortium name="The Broad Institute Genome Sequencing Center for Infectious Disease"/>
            <person name="Wu L."/>
            <person name="Ma J."/>
        </authorList>
    </citation>
    <scope>NUCLEOTIDE SEQUENCE [LARGE SCALE GENOMIC DNA]</scope>
    <source>
        <strain evidence="5">JCM 32306</strain>
    </source>
</reference>
<comment type="caution">
    <text evidence="4">The sequence shown here is derived from an EMBL/GenBank/DDBJ whole genome shotgun (WGS) entry which is preliminary data.</text>
</comment>
<evidence type="ECO:0000313" key="5">
    <source>
        <dbReference type="Proteomes" id="UP000619118"/>
    </source>
</evidence>
<keyword evidence="2" id="KW-0802">TPR repeat</keyword>
<dbReference type="InterPro" id="IPR051685">
    <property type="entry name" value="Ycf3/AcsC/BcsC/TPR_MFPF"/>
</dbReference>